<organism evidence="1 2">
    <name type="scientific">Erythroxylum novogranatense</name>
    <dbReference type="NCBI Taxonomy" id="1862640"/>
    <lineage>
        <taxon>Eukaryota</taxon>
        <taxon>Viridiplantae</taxon>
        <taxon>Streptophyta</taxon>
        <taxon>Embryophyta</taxon>
        <taxon>Tracheophyta</taxon>
        <taxon>Spermatophyta</taxon>
        <taxon>Magnoliopsida</taxon>
        <taxon>eudicotyledons</taxon>
        <taxon>Gunneridae</taxon>
        <taxon>Pentapetalae</taxon>
        <taxon>rosids</taxon>
        <taxon>fabids</taxon>
        <taxon>Malpighiales</taxon>
        <taxon>Erythroxylaceae</taxon>
        <taxon>Erythroxylum</taxon>
    </lineage>
</organism>
<dbReference type="EMBL" id="JAIWQS010000025">
    <property type="protein sequence ID" value="KAJ8748079.1"/>
    <property type="molecule type" value="Genomic_DNA"/>
</dbReference>
<keyword evidence="2" id="KW-1185">Reference proteome</keyword>
<accession>A0AAV8S7N7</accession>
<sequence length="148" mass="16818">MAEQNYVPASSVQYCTARIMSPEIVELGEDSKSYNNSRDRSFNDVYVAVGKDDLEILKWALHHVVTPGARVFLIHQIRGYLNEESNKRRSLLQKYIRLCNDSKVTVDTMLIESKDTAQAILDLIPVLNITSLAPDYCEVSIVHDGKRF</sequence>
<gene>
    <name evidence="1" type="ORF">K2173_012239</name>
</gene>
<dbReference type="SUPFAM" id="SSF52402">
    <property type="entry name" value="Adenine nucleotide alpha hydrolases-like"/>
    <property type="match status" value="1"/>
</dbReference>
<dbReference type="Proteomes" id="UP001159364">
    <property type="component" value="Unassembled WGS sequence"/>
</dbReference>
<proteinExistence type="predicted"/>
<dbReference type="PANTHER" id="PTHR47382">
    <property type="entry name" value="U-BOX DOMAIN-CONTAINING PROTEIN 52-LIKE"/>
    <property type="match status" value="1"/>
</dbReference>
<reference evidence="1 2" key="1">
    <citation type="submission" date="2021-09" db="EMBL/GenBank/DDBJ databases">
        <title>Genomic insights and catalytic innovation underlie evolution of tropane alkaloids biosynthesis.</title>
        <authorList>
            <person name="Wang Y.-J."/>
            <person name="Tian T."/>
            <person name="Huang J.-P."/>
            <person name="Huang S.-X."/>
        </authorList>
    </citation>
    <scope>NUCLEOTIDE SEQUENCE [LARGE SCALE GENOMIC DNA]</scope>
    <source>
        <strain evidence="1">KIB-2018</strain>
        <tissue evidence="1">Leaf</tissue>
    </source>
</reference>
<name>A0AAV8S7N7_9ROSI</name>
<comment type="caution">
    <text evidence="1">The sequence shown here is derived from an EMBL/GenBank/DDBJ whole genome shotgun (WGS) entry which is preliminary data.</text>
</comment>
<evidence type="ECO:0000313" key="1">
    <source>
        <dbReference type="EMBL" id="KAJ8748079.1"/>
    </source>
</evidence>
<protein>
    <recommendedName>
        <fullName evidence="3">UspA domain-containing protein</fullName>
    </recommendedName>
</protein>
<dbReference type="PANTHER" id="PTHR47382:SF1">
    <property type="entry name" value="USPA DOMAIN-CONTAINING PROTEIN"/>
    <property type="match status" value="1"/>
</dbReference>
<evidence type="ECO:0000313" key="2">
    <source>
        <dbReference type="Proteomes" id="UP001159364"/>
    </source>
</evidence>
<evidence type="ECO:0008006" key="3">
    <source>
        <dbReference type="Google" id="ProtNLM"/>
    </source>
</evidence>
<dbReference type="AlphaFoldDB" id="A0AAV8S7N7"/>